<sequence>MLKLARSTATAPNAHFQPFERADGESNTAWGERAVNAMQSGGPGECTYIVLLGGSDTLAFRLRVAQSIVRPDMLPSFWSESILVELKGNSLKGANAIHVPLHQPEGPAFAARVNGVVTRPLVDFDDPARFPNIAVIAMPVAQEAVLAKVANFTQSRSTLDALEHVLRWLAFAWGAARTPNPLHENYGLPSTCMIETVCAAANFDLTPGLESRASCPEAIWSAASYWQEYFVTFNGREPVGRYWTPHAYAIQEPAAPAVDAPRAPAKRARGGKAGRKGAR</sequence>
<feature type="region of interest" description="Disordered" evidence="1">
    <location>
        <begin position="255"/>
        <end position="279"/>
    </location>
</feature>
<protein>
    <submittedName>
        <fullName evidence="2">Uncharacterized protein</fullName>
    </submittedName>
</protein>
<dbReference type="RefSeq" id="WP_087657887.1">
    <property type="nucleotide sequence ID" value="NZ_FCOL02000023.1"/>
</dbReference>
<proteinExistence type="predicted"/>
<organism evidence="2 3">
    <name type="scientific">Caballeronia terrestris</name>
    <dbReference type="NCBI Taxonomy" id="1226301"/>
    <lineage>
        <taxon>Bacteria</taxon>
        <taxon>Pseudomonadati</taxon>
        <taxon>Pseudomonadota</taxon>
        <taxon>Betaproteobacteria</taxon>
        <taxon>Burkholderiales</taxon>
        <taxon>Burkholderiaceae</taxon>
        <taxon>Caballeronia</taxon>
    </lineage>
</organism>
<evidence type="ECO:0000256" key="1">
    <source>
        <dbReference type="SAM" id="MobiDB-lite"/>
    </source>
</evidence>
<gene>
    <name evidence="2" type="ORF">AWB67_03954</name>
</gene>
<dbReference type="AlphaFoldDB" id="A0A158JM86"/>
<keyword evidence="3" id="KW-1185">Reference proteome</keyword>
<dbReference type="OrthoDB" id="8481213at2"/>
<feature type="region of interest" description="Disordered" evidence="1">
    <location>
        <begin position="1"/>
        <end position="25"/>
    </location>
</feature>
<comment type="caution">
    <text evidence="2">The sequence shown here is derived from an EMBL/GenBank/DDBJ whole genome shotgun (WGS) entry which is preliminary data.</text>
</comment>
<dbReference type="EMBL" id="FCOL02000023">
    <property type="protein sequence ID" value="SAL69539.1"/>
    <property type="molecule type" value="Genomic_DNA"/>
</dbReference>
<reference evidence="2" key="1">
    <citation type="submission" date="2016-01" db="EMBL/GenBank/DDBJ databases">
        <authorList>
            <person name="Peeters C."/>
        </authorList>
    </citation>
    <scope>NUCLEOTIDE SEQUENCE [LARGE SCALE GENOMIC DNA]</scope>
    <source>
        <strain evidence="2">LMG 22937</strain>
    </source>
</reference>
<dbReference type="Proteomes" id="UP000054925">
    <property type="component" value="Unassembled WGS sequence"/>
</dbReference>
<feature type="compositionally biased region" description="Basic residues" evidence="1">
    <location>
        <begin position="264"/>
        <end position="279"/>
    </location>
</feature>
<evidence type="ECO:0000313" key="2">
    <source>
        <dbReference type="EMBL" id="SAL69539.1"/>
    </source>
</evidence>
<name>A0A158JM86_9BURK</name>
<evidence type="ECO:0000313" key="3">
    <source>
        <dbReference type="Proteomes" id="UP000054925"/>
    </source>
</evidence>
<accession>A0A158JM86</accession>